<sequence length="127" mass="14514">MDDTADRYAVQFGSLLELFNLKQHVTVRTYTSGHILDLVISRKDAEALKVNELVVMEQLKGLSPLISDHKAICFQLNLQKPLNERKSVVSRRLRNFDFEAFNEMIISSGLLADVSDLSLELMVDRYI</sequence>
<reference evidence="1 2" key="1">
    <citation type="submission" date="2022-05" db="EMBL/GenBank/DDBJ databases">
        <authorList>
            <consortium name="Genoscope - CEA"/>
            <person name="William W."/>
        </authorList>
    </citation>
    <scope>NUCLEOTIDE SEQUENCE [LARGE SCALE GENOMIC DNA]</scope>
</reference>
<dbReference type="EMBL" id="CALNXI010001998">
    <property type="protein sequence ID" value="CAH3181253.1"/>
    <property type="molecule type" value="Genomic_DNA"/>
</dbReference>
<evidence type="ECO:0000313" key="2">
    <source>
        <dbReference type="Proteomes" id="UP001159427"/>
    </source>
</evidence>
<proteinExistence type="predicted"/>
<comment type="caution">
    <text evidence="1">The sequence shown here is derived from an EMBL/GenBank/DDBJ whole genome shotgun (WGS) entry which is preliminary data.</text>
</comment>
<gene>
    <name evidence="1" type="ORF">PEVE_00013327</name>
</gene>
<accession>A0ABN8RQA3</accession>
<name>A0ABN8RQA3_9CNID</name>
<dbReference type="PANTHER" id="PTHR46670:SF3">
    <property type="entry name" value="ENDONUCLEASE_EXONUCLEASE_PHOSPHATASE DOMAIN-CONTAINING PROTEIN"/>
    <property type="match status" value="1"/>
</dbReference>
<protein>
    <submittedName>
        <fullName evidence="1">Uncharacterized protein</fullName>
    </submittedName>
</protein>
<dbReference type="Proteomes" id="UP001159427">
    <property type="component" value="Unassembled WGS sequence"/>
</dbReference>
<organism evidence="1 2">
    <name type="scientific">Porites evermanni</name>
    <dbReference type="NCBI Taxonomy" id="104178"/>
    <lineage>
        <taxon>Eukaryota</taxon>
        <taxon>Metazoa</taxon>
        <taxon>Cnidaria</taxon>
        <taxon>Anthozoa</taxon>
        <taxon>Hexacorallia</taxon>
        <taxon>Scleractinia</taxon>
        <taxon>Fungiina</taxon>
        <taxon>Poritidae</taxon>
        <taxon>Porites</taxon>
    </lineage>
</organism>
<evidence type="ECO:0000313" key="1">
    <source>
        <dbReference type="EMBL" id="CAH3181253.1"/>
    </source>
</evidence>
<keyword evidence="2" id="KW-1185">Reference proteome</keyword>
<dbReference type="PANTHER" id="PTHR46670">
    <property type="entry name" value="ENDO/EXONUCLEASE/PHOSPHATASE DOMAIN-CONTAINING PROTEIN"/>
    <property type="match status" value="1"/>
</dbReference>